<dbReference type="Pfam" id="PF01541">
    <property type="entry name" value="GIY-YIG"/>
    <property type="match status" value="1"/>
</dbReference>
<dbReference type="SMART" id="SM00465">
    <property type="entry name" value="GIYc"/>
    <property type="match status" value="1"/>
</dbReference>
<dbReference type="NCBIfam" id="TIGR01453">
    <property type="entry name" value="grpIintron_endo"/>
    <property type="match status" value="1"/>
</dbReference>
<accession>A0A6C0E4D6</accession>
<evidence type="ECO:0000256" key="1">
    <source>
        <dbReference type="ARBA" id="ARBA00010045"/>
    </source>
</evidence>
<dbReference type="PROSITE" id="PS50164">
    <property type="entry name" value="GIY_YIG"/>
    <property type="match status" value="1"/>
</dbReference>
<proteinExistence type="predicted"/>
<evidence type="ECO:0000313" key="3">
    <source>
        <dbReference type="EMBL" id="QHT22265.1"/>
    </source>
</evidence>
<dbReference type="SUPFAM" id="SSF82771">
    <property type="entry name" value="GIY-YIG endonuclease"/>
    <property type="match status" value="1"/>
</dbReference>
<organism evidence="3">
    <name type="scientific">viral metagenome</name>
    <dbReference type="NCBI Taxonomy" id="1070528"/>
    <lineage>
        <taxon>unclassified sequences</taxon>
        <taxon>metagenomes</taxon>
        <taxon>organismal metagenomes</taxon>
    </lineage>
</organism>
<dbReference type="GO" id="GO:0003677">
    <property type="term" value="F:DNA binding"/>
    <property type="evidence" value="ECO:0007669"/>
    <property type="project" value="InterPro"/>
</dbReference>
<reference evidence="3" key="1">
    <citation type="journal article" date="2020" name="Nature">
        <title>Giant virus diversity and host interactions through global metagenomics.</title>
        <authorList>
            <person name="Schulz F."/>
            <person name="Roux S."/>
            <person name="Paez-Espino D."/>
            <person name="Jungbluth S."/>
            <person name="Walsh D.A."/>
            <person name="Denef V.J."/>
            <person name="McMahon K.D."/>
            <person name="Konstantinidis K.T."/>
            <person name="Eloe-Fadrosh E.A."/>
            <person name="Kyrpides N.C."/>
            <person name="Woyke T."/>
        </authorList>
    </citation>
    <scope>NUCLEOTIDE SEQUENCE</scope>
    <source>
        <strain evidence="3">GVMAG-M-3300023179-107</strain>
    </source>
</reference>
<dbReference type="EMBL" id="MN739708">
    <property type="protein sequence ID" value="QHT22265.1"/>
    <property type="molecule type" value="Genomic_DNA"/>
</dbReference>
<evidence type="ECO:0000259" key="2">
    <source>
        <dbReference type="PROSITE" id="PS50164"/>
    </source>
</evidence>
<dbReference type="AlphaFoldDB" id="A0A6C0E4D6"/>
<dbReference type="InterPro" id="IPR000305">
    <property type="entry name" value="GIY-YIG_endonuc"/>
</dbReference>
<dbReference type="InterPro" id="IPR006350">
    <property type="entry name" value="Intron_endoG1"/>
</dbReference>
<dbReference type="CDD" id="cd10443">
    <property type="entry name" value="GIY-YIG_HE_Tlr8p_PBC-V_like"/>
    <property type="match status" value="1"/>
</dbReference>
<feature type="domain" description="GIY-YIG" evidence="2">
    <location>
        <begin position="1"/>
        <end position="87"/>
    </location>
</feature>
<dbReference type="InterPro" id="IPR003611">
    <property type="entry name" value="NUMOD3"/>
</dbReference>
<name>A0A6C0E4D6_9ZZZZ</name>
<dbReference type="Pfam" id="PF07460">
    <property type="entry name" value="NUMOD3"/>
    <property type="match status" value="1"/>
</dbReference>
<dbReference type="GO" id="GO:0004519">
    <property type="term" value="F:endonuclease activity"/>
    <property type="evidence" value="ECO:0007669"/>
    <property type="project" value="InterPro"/>
</dbReference>
<dbReference type="Gene3D" id="3.40.1440.10">
    <property type="entry name" value="GIY-YIG endonuclease"/>
    <property type="match status" value="1"/>
</dbReference>
<comment type="similarity">
    <text evidence="1">To endonucleases of group I introns of fungi and phage.</text>
</comment>
<dbReference type="InterPro" id="IPR035901">
    <property type="entry name" value="GIY-YIG_endonuc_sf"/>
</dbReference>
<sequence>MGIIYMITSPSGKRYVGQTIQPLDKRWKQHVDSAQRAYKDHCKVLNKSIRKYGQKHFIVEVLQECENDDIDSLEEKYIQQYNTLVPNGMNIKGGGKSGKHSEISKQKISDALQNRQVSQETREKLSSTTNPGLPMYLIKVQNGYRVCNHPMGPEKRFISKTKPVEYNYTRAIEYLNKLNRLDTPLILHKEQKELYIQRHKNGYCVKYPGTKPKYFVSKTSSTTKLYEAALNYLNDIKSMSAVQRLNVSG</sequence>
<protein>
    <recommendedName>
        <fullName evidence="2">GIY-YIG domain-containing protein</fullName>
    </recommendedName>
</protein>